<protein>
    <recommendedName>
        <fullName evidence="4">Addiction module antitoxin RelB</fullName>
    </recommendedName>
</protein>
<dbReference type="Proteomes" id="UP000176355">
    <property type="component" value="Unassembled WGS sequence"/>
</dbReference>
<proteinExistence type="predicted"/>
<dbReference type="InterPro" id="IPR035093">
    <property type="entry name" value="RelE/ParE_toxin_dom_sf"/>
</dbReference>
<dbReference type="EMBL" id="MHSL01000025">
    <property type="protein sequence ID" value="OHA43360.1"/>
    <property type="molecule type" value="Genomic_DNA"/>
</dbReference>
<evidence type="ECO:0000256" key="1">
    <source>
        <dbReference type="ARBA" id="ARBA00022649"/>
    </source>
</evidence>
<dbReference type="InterPro" id="IPR007712">
    <property type="entry name" value="RelE/ParE_toxin"/>
</dbReference>
<accession>A0A1G2P4U2</accession>
<evidence type="ECO:0000313" key="2">
    <source>
        <dbReference type="EMBL" id="OHA43360.1"/>
    </source>
</evidence>
<dbReference type="Pfam" id="PF05016">
    <property type="entry name" value="ParE_toxin"/>
    <property type="match status" value="1"/>
</dbReference>
<reference evidence="2 3" key="1">
    <citation type="journal article" date="2016" name="Nat. Commun.">
        <title>Thousands of microbial genomes shed light on interconnected biogeochemical processes in an aquifer system.</title>
        <authorList>
            <person name="Anantharaman K."/>
            <person name="Brown C.T."/>
            <person name="Hug L.A."/>
            <person name="Sharon I."/>
            <person name="Castelle C.J."/>
            <person name="Probst A.J."/>
            <person name="Thomas B.C."/>
            <person name="Singh A."/>
            <person name="Wilkins M.J."/>
            <person name="Karaoz U."/>
            <person name="Brodie E.L."/>
            <person name="Williams K.H."/>
            <person name="Hubbard S.S."/>
            <person name="Banfield J.F."/>
        </authorList>
    </citation>
    <scope>NUCLEOTIDE SEQUENCE [LARGE SCALE GENOMIC DNA]</scope>
</reference>
<dbReference type="SUPFAM" id="SSF143011">
    <property type="entry name" value="RelE-like"/>
    <property type="match status" value="1"/>
</dbReference>
<gene>
    <name evidence="2" type="ORF">A3G03_03275</name>
</gene>
<evidence type="ECO:0000313" key="3">
    <source>
        <dbReference type="Proteomes" id="UP000176355"/>
    </source>
</evidence>
<organism evidence="2 3">
    <name type="scientific">Candidatus Taylorbacteria bacterium RIFCSPLOWO2_12_FULL_44_15c</name>
    <dbReference type="NCBI Taxonomy" id="1802333"/>
    <lineage>
        <taxon>Bacteria</taxon>
        <taxon>Candidatus Tayloriibacteriota</taxon>
    </lineage>
</organism>
<dbReference type="Gene3D" id="3.30.2310.20">
    <property type="entry name" value="RelE-like"/>
    <property type="match status" value="1"/>
</dbReference>
<comment type="caution">
    <text evidence="2">The sequence shown here is derived from an EMBL/GenBank/DDBJ whole genome shotgun (WGS) entry which is preliminary data.</text>
</comment>
<dbReference type="AlphaFoldDB" id="A0A1G2P4U2"/>
<name>A0A1G2P4U2_9BACT</name>
<keyword evidence="1" id="KW-1277">Toxin-antitoxin system</keyword>
<sequence>MEMRFDIEYHYLVEREDIPRLSRFWQDEVRLAIETKLTTRPDLYGKPLRRSIAGYKRLRVGDYRVIYRIEREIVKIMIIRHRSVVYKMIGRRL</sequence>
<evidence type="ECO:0008006" key="4">
    <source>
        <dbReference type="Google" id="ProtNLM"/>
    </source>
</evidence>
<dbReference type="STRING" id="1802333.A3G03_03275"/>